<organism evidence="9 10">
    <name type="scientific">Litorilinea aerophila</name>
    <dbReference type="NCBI Taxonomy" id="1204385"/>
    <lineage>
        <taxon>Bacteria</taxon>
        <taxon>Bacillati</taxon>
        <taxon>Chloroflexota</taxon>
        <taxon>Caldilineae</taxon>
        <taxon>Caldilineales</taxon>
        <taxon>Caldilineaceae</taxon>
        <taxon>Litorilinea</taxon>
    </lineage>
</organism>
<proteinExistence type="predicted"/>
<dbReference type="FunCoup" id="A0A540VJZ7">
    <property type="interactions" value="306"/>
</dbReference>
<keyword evidence="10" id="KW-1185">Reference proteome</keyword>
<dbReference type="SUPFAM" id="SSF52540">
    <property type="entry name" value="P-loop containing nucleoside triphosphate hydrolases"/>
    <property type="match status" value="1"/>
</dbReference>
<dbReference type="InterPro" id="IPR011006">
    <property type="entry name" value="CheY-like_superfamily"/>
</dbReference>
<dbReference type="Gene3D" id="3.40.50.2300">
    <property type="match status" value="1"/>
</dbReference>
<evidence type="ECO:0000313" key="10">
    <source>
        <dbReference type="Proteomes" id="UP000317371"/>
    </source>
</evidence>
<dbReference type="Gene3D" id="3.40.50.300">
    <property type="entry name" value="P-loop containing nucleotide triphosphate hydrolases"/>
    <property type="match status" value="1"/>
</dbReference>
<evidence type="ECO:0000256" key="3">
    <source>
        <dbReference type="ARBA" id="ARBA00022840"/>
    </source>
</evidence>
<dbReference type="Pfam" id="PF25601">
    <property type="entry name" value="AAA_lid_14"/>
    <property type="match status" value="1"/>
</dbReference>
<keyword evidence="2" id="KW-0547">Nucleotide-binding</keyword>
<dbReference type="Gene3D" id="1.10.10.60">
    <property type="entry name" value="Homeodomain-like"/>
    <property type="match status" value="1"/>
</dbReference>
<name>A0A540VJZ7_9CHLR</name>
<gene>
    <name evidence="9" type="ORF">FKZ61_05190</name>
</gene>
<accession>A0A540VJZ7</accession>
<dbReference type="SUPFAM" id="SSF52172">
    <property type="entry name" value="CheY-like"/>
    <property type="match status" value="1"/>
</dbReference>
<dbReference type="InterPro" id="IPR002197">
    <property type="entry name" value="HTH_Fis"/>
</dbReference>
<dbReference type="InParanoid" id="A0A540VJZ7"/>
<dbReference type="PROSITE" id="PS50045">
    <property type="entry name" value="SIGMA54_INTERACT_4"/>
    <property type="match status" value="1"/>
</dbReference>
<dbReference type="SMART" id="SM00448">
    <property type="entry name" value="REC"/>
    <property type="match status" value="1"/>
</dbReference>
<dbReference type="PANTHER" id="PTHR32071">
    <property type="entry name" value="TRANSCRIPTIONAL REGULATORY PROTEIN"/>
    <property type="match status" value="1"/>
</dbReference>
<keyword evidence="5" id="KW-0804">Transcription</keyword>
<protein>
    <submittedName>
        <fullName evidence="9">Sigma-54-dependent Fis family transcriptional regulator</fullName>
    </submittedName>
</protein>
<keyword evidence="4" id="KW-0805">Transcription regulation</keyword>
<dbReference type="Pfam" id="PF00158">
    <property type="entry name" value="Sigma54_activat"/>
    <property type="match status" value="1"/>
</dbReference>
<dbReference type="GO" id="GO:0000160">
    <property type="term" value="P:phosphorelay signal transduction system"/>
    <property type="evidence" value="ECO:0007669"/>
    <property type="project" value="InterPro"/>
</dbReference>
<dbReference type="Gene3D" id="1.10.8.60">
    <property type="match status" value="1"/>
</dbReference>
<dbReference type="GO" id="GO:0005524">
    <property type="term" value="F:ATP binding"/>
    <property type="evidence" value="ECO:0007669"/>
    <property type="project" value="UniProtKB-KW"/>
</dbReference>
<dbReference type="InterPro" id="IPR002078">
    <property type="entry name" value="Sigma_54_int"/>
</dbReference>
<dbReference type="InterPro" id="IPR009057">
    <property type="entry name" value="Homeodomain-like_sf"/>
</dbReference>
<evidence type="ECO:0000256" key="6">
    <source>
        <dbReference type="PROSITE-ProRule" id="PRU00169"/>
    </source>
</evidence>
<dbReference type="SUPFAM" id="SSF46689">
    <property type="entry name" value="Homeodomain-like"/>
    <property type="match status" value="1"/>
</dbReference>
<dbReference type="Pfam" id="PF00072">
    <property type="entry name" value="Response_reg"/>
    <property type="match status" value="1"/>
</dbReference>
<dbReference type="Pfam" id="PF02954">
    <property type="entry name" value="HTH_8"/>
    <property type="match status" value="1"/>
</dbReference>
<dbReference type="PROSITE" id="PS50110">
    <property type="entry name" value="RESPONSE_REGULATORY"/>
    <property type="match status" value="1"/>
</dbReference>
<dbReference type="InterPro" id="IPR027417">
    <property type="entry name" value="P-loop_NTPase"/>
</dbReference>
<evidence type="ECO:0000313" key="9">
    <source>
        <dbReference type="EMBL" id="TQE97032.1"/>
    </source>
</evidence>
<dbReference type="GO" id="GO:0006355">
    <property type="term" value="P:regulation of DNA-templated transcription"/>
    <property type="evidence" value="ECO:0007669"/>
    <property type="project" value="InterPro"/>
</dbReference>
<evidence type="ECO:0000256" key="1">
    <source>
        <dbReference type="ARBA" id="ARBA00022553"/>
    </source>
</evidence>
<dbReference type="InterPro" id="IPR058031">
    <property type="entry name" value="AAA_lid_NorR"/>
</dbReference>
<evidence type="ECO:0000256" key="4">
    <source>
        <dbReference type="ARBA" id="ARBA00023015"/>
    </source>
</evidence>
<dbReference type="RefSeq" id="WP_141609017.1">
    <property type="nucleotide sequence ID" value="NZ_VIGC02000005.1"/>
</dbReference>
<evidence type="ECO:0000259" key="7">
    <source>
        <dbReference type="PROSITE" id="PS50045"/>
    </source>
</evidence>
<dbReference type="FunFam" id="3.40.50.2300:FF:000018">
    <property type="entry name" value="DNA-binding transcriptional regulator NtrC"/>
    <property type="match status" value="1"/>
</dbReference>
<comment type="caution">
    <text evidence="9">The sequence shown here is derived from an EMBL/GenBank/DDBJ whole genome shotgun (WGS) entry which is preliminary data.</text>
</comment>
<dbReference type="InterPro" id="IPR001789">
    <property type="entry name" value="Sig_transdc_resp-reg_receiver"/>
</dbReference>
<keyword evidence="3" id="KW-0067">ATP-binding</keyword>
<dbReference type="OrthoDB" id="143701at2"/>
<feature type="domain" description="Sigma-54 factor interaction" evidence="7">
    <location>
        <begin position="138"/>
        <end position="334"/>
    </location>
</feature>
<reference evidence="9 10" key="1">
    <citation type="submission" date="2019-06" db="EMBL/GenBank/DDBJ databases">
        <title>Genome sequence of Litorilinea aerophila BAA-2444.</title>
        <authorList>
            <person name="Maclea K.S."/>
            <person name="Maurais E.G."/>
            <person name="Iannazzi L.C."/>
        </authorList>
    </citation>
    <scope>NUCLEOTIDE SEQUENCE [LARGE SCALE GENOMIC DNA]</scope>
    <source>
        <strain evidence="9 10">ATCC BAA-2444</strain>
    </source>
</reference>
<sequence length="420" mass="46055">MARTVLVIDDEENMRWVLERALKKAGYDVLTAGRGEQGLQLLALHPVDLILLDLKMPGMDGLAVLREIRRRTQSVPVLLLTAYATVPTAVAAMQHGATDYLRKPFDLETVLAKINEYLMQQRPGEPTARTDGPSFDLFIGADPALERPLAQARSACEHLYPVLVSGEAGSGRRHLATLIHHQTAATRQGRLVVLDGASLSSALLRQELPPTEKGRWQEALGGSLLLANVDAVPDELMEAVWPHLQSFLRDADHPHGLRLLLTAQCLPDVWSSRLPALLTVQLPPLRERLADLPLLLAHFAPQSRWSQEAEAILRAYGWPGNVAEFQRVVTQAARAAGDGPVLPHHLPDHLRGASLPAGPYLLPPQGVDLEEVEQGLIRQALALAGGNKSQAARLLGLTRATLIYRMHKYGIQDDEDPTDR</sequence>
<dbReference type="EMBL" id="VIGC01000005">
    <property type="protein sequence ID" value="TQE97032.1"/>
    <property type="molecule type" value="Genomic_DNA"/>
</dbReference>
<dbReference type="Proteomes" id="UP000317371">
    <property type="component" value="Unassembled WGS sequence"/>
</dbReference>
<dbReference type="AlphaFoldDB" id="A0A540VJZ7"/>
<evidence type="ECO:0000256" key="5">
    <source>
        <dbReference type="ARBA" id="ARBA00023163"/>
    </source>
</evidence>
<dbReference type="PRINTS" id="PR01590">
    <property type="entry name" value="HTHFIS"/>
</dbReference>
<dbReference type="CDD" id="cd17574">
    <property type="entry name" value="REC_OmpR"/>
    <property type="match status" value="1"/>
</dbReference>
<dbReference type="GO" id="GO:0043565">
    <property type="term" value="F:sequence-specific DNA binding"/>
    <property type="evidence" value="ECO:0007669"/>
    <property type="project" value="InterPro"/>
</dbReference>
<evidence type="ECO:0000256" key="2">
    <source>
        <dbReference type="ARBA" id="ARBA00022741"/>
    </source>
</evidence>
<keyword evidence="1 6" id="KW-0597">Phosphoprotein</keyword>
<feature type="modified residue" description="4-aspartylphosphate" evidence="6">
    <location>
        <position position="53"/>
    </location>
</feature>
<feature type="domain" description="Response regulatory" evidence="8">
    <location>
        <begin position="4"/>
        <end position="118"/>
    </location>
</feature>
<evidence type="ECO:0000259" key="8">
    <source>
        <dbReference type="PROSITE" id="PS50110"/>
    </source>
</evidence>